<dbReference type="Proteomes" id="UP000317085">
    <property type="component" value="Segment"/>
</dbReference>
<evidence type="ECO:0000313" key="1">
    <source>
        <dbReference type="EMBL" id="QDF14184.1"/>
    </source>
</evidence>
<sequence length="96" mass="9895">MSAKVKINGAGIRRILLSGKVRSAVASRADAMAGHLSGIQSHEGPVPIERDSYTSDRAVEGVTLAHASGIGLQAEYGYLHEAAAAAGLEVGKKGRK</sequence>
<gene>
    <name evidence="1" type="primary">10</name>
    <name evidence="1" type="ORF">SEA_IAMGROOT_10</name>
</gene>
<accession>A0A4Y6E8W1</accession>
<dbReference type="EMBL" id="MK880124">
    <property type="protein sequence ID" value="QDF14184.1"/>
    <property type="molecule type" value="Genomic_DNA"/>
</dbReference>
<evidence type="ECO:0000313" key="2">
    <source>
        <dbReference type="Proteomes" id="UP000317085"/>
    </source>
</evidence>
<proteinExistence type="predicted"/>
<organism evidence="1 2">
    <name type="scientific">Microbacterium phage IAmGroot</name>
    <dbReference type="NCBI Taxonomy" id="2588486"/>
    <lineage>
        <taxon>Viruses</taxon>
        <taxon>Duplodnaviria</taxon>
        <taxon>Heunggongvirae</taxon>
        <taxon>Uroviricota</taxon>
        <taxon>Caudoviricetes</taxon>
        <taxon>Casidaviridae</taxon>
        <taxon>Gardenstatevirus</taxon>
        <taxon>Gardenstatevirus iamgroot</taxon>
    </lineage>
</organism>
<name>A0A4Y6E8W1_9CAUD</name>
<keyword evidence="2" id="KW-1185">Reference proteome</keyword>
<reference evidence="2" key="1">
    <citation type="submission" date="2019-05" db="EMBL/GenBank/DDBJ databases">
        <authorList>
            <person name="Matney K."/>
            <person name="Lacafta O."/>
            <person name="Ahmed J."/>
            <person name="Anderson S."/>
            <person name="Assadpour T."/>
            <person name="Espinosa K."/>
            <person name="Gadsden T."/>
            <person name="Graham A."/>
            <person name="Hajjar W."/>
            <person name="Howard T."/>
            <person name="Matsen K."/>
            <person name="Osu J."/>
            <person name="Rup E."/>
            <person name="Sang H."/>
            <person name="Wadi S."/>
            <person name="McNeal J."/>
            <person name="Temple L."/>
        </authorList>
    </citation>
    <scope>NUCLEOTIDE SEQUENCE [LARGE SCALE GENOMIC DNA]</scope>
</reference>
<protein>
    <submittedName>
        <fullName evidence="1">Uncharacterized protein</fullName>
    </submittedName>
</protein>